<comment type="caution">
    <text evidence="2">The sequence shown here is derived from an EMBL/GenBank/DDBJ whole genome shotgun (WGS) entry which is preliminary data.</text>
</comment>
<sequence>MNYQRPVLSLSLFLPRKLQYIALDQQYWIVVHAPTRFQCPPAGAFSRLTRLLSMKTVFVACVFVLALFSVTNIGSAFPRFSLYKSAERPPLISLNQQILSGQPLRFYGRFRNGNDDVLMRYLNRN</sequence>
<keyword evidence="1" id="KW-0812">Transmembrane</keyword>
<name>A0A4U5LVJ4_STECR</name>
<protein>
    <submittedName>
        <fullName evidence="2">Uncharacterized protein</fullName>
    </submittedName>
</protein>
<keyword evidence="1" id="KW-1133">Transmembrane helix</keyword>
<dbReference type="EMBL" id="AZBU02000011">
    <property type="protein sequence ID" value="TKR60188.1"/>
    <property type="molecule type" value="Genomic_DNA"/>
</dbReference>
<accession>A0A4U5LVJ4</accession>
<evidence type="ECO:0000313" key="2">
    <source>
        <dbReference type="EMBL" id="TKR60188.1"/>
    </source>
</evidence>
<proteinExistence type="predicted"/>
<organism evidence="2 3">
    <name type="scientific">Steinernema carpocapsae</name>
    <name type="common">Entomopathogenic nematode</name>
    <dbReference type="NCBI Taxonomy" id="34508"/>
    <lineage>
        <taxon>Eukaryota</taxon>
        <taxon>Metazoa</taxon>
        <taxon>Ecdysozoa</taxon>
        <taxon>Nematoda</taxon>
        <taxon>Chromadorea</taxon>
        <taxon>Rhabditida</taxon>
        <taxon>Tylenchina</taxon>
        <taxon>Panagrolaimomorpha</taxon>
        <taxon>Strongyloidoidea</taxon>
        <taxon>Steinernematidae</taxon>
        <taxon>Steinernema</taxon>
    </lineage>
</organism>
<keyword evidence="3" id="KW-1185">Reference proteome</keyword>
<dbReference type="AlphaFoldDB" id="A0A4U5LVJ4"/>
<dbReference type="Proteomes" id="UP000298663">
    <property type="component" value="Unassembled WGS sequence"/>
</dbReference>
<evidence type="ECO:0000313" key="3">
    <source>
        <dbReference type="Proteomes" id="UP000298663"/>
    </source>
</evidence>
<evidence type="ECO:0000256" key="1">
    <source>
        <dbReference type="SAM" id="Phobius"/>
    </source>
</evidence>
<feature type="transmembrane region" description="Helical" evidence="1">
    <location>
        <begin position="57"/>
        <end position="77"/>
    </location>
</feature>
<dbReference type="OrthoDB" id="5837210at2759"/>
<gene>
    <name evidence="2" type="ORF">L596_027476</name>
</gene>
<keyword evidence="1" id="KW-0472">Membrane</keyword>
<reference evidence="2 3" key="2">
    <citation type="journal article" date="2019" name="G3 (Bethesda)">
        <title>Hybrid Assembly of the Genome of the Entomopathogenic Nematode Steinernema carpocapsae Identifies the X-Chromosome.</title>
        <authorList>
            <person name="Serra L."/>
            <person name="Macchietto M."/>
            <person name="Macias-Munoz A."/>
            <person name="McGill C.J."/>
            <person name="Rodriguez I.M."/>
            <person name="Rodriguez B."/>
            <person name="Murad R."/>
            <person name="Mortazavi A."/>
        </authorList>
    </citation>
    <scope>NUCLEOTIDE SEQUENCE [LARGE SCALE GENOMIC DNA]</scope>
    <source>
        <strain evidence="2 3">ALL</strain>
    </source>
</reference>
<reference evidence="2 3" key="1">
    <citation type="journal article" date="2015" name="Genome Biol.">
        <title>Comparative genomics of Steinernema reveals deeply conserved gene regulatory networks.</title>
        <authorList>
            <person name="Dillman A.R."/>
            <person name="Macchietto M."/>
            <person name="Porter C.F."/>
            <person name="Rogers A."/>
            <person name="Williams B."/>
            <person name="Antoshechkin I."/>
            <person name="Lee M.M."/>
            <person name="Goodwin Z."/>
            <person name="Lu X."/>
            <person name="Lewis E.E."/>
            <person name="Goodrich-Blair H."/>
            <person name="Stock S.P."/>
            <person name="Adams B.J."/>
            <person name="Sternberg P.W."/>
            <person name="Mortazavi A."/>
        </authorList>
    </citation>
    <scope>NUCLEOTIDE SEQUENCE [LARGE SCALE GENOMIC DNA]</scope>
    <source>
        <strain evidence="2 3">ALL</strain>
    </source>
</reference>